<dbReference type="RefSeq" id="WP_066079365.1">
    <property type="nucleotide sequence ID" value="NZ_FRDK01000001.1"/>
</dbReference>
<keyword evidence="2" id="KW-1185">Reference proteome</keyword>
<gene>
    <name evidence="1" type="ORF">FBFR_07945</name>
</gene>
<accession>A0A167XQZ1</accession>
<evidence type="ECO:0000313" key="2">
    <source>
        <dbReference type="Proteomes" id="UP000077164"/>
    </source>
</evidence>
<organism evidence="1 2">
    <name type="scientific">Flavobacterium fryxellicola</name>
    <dbReference type="NCBI Taxonomy" id="249352"/>
    <lineage>
        <taxon>Bacteria</taxon>
        <taxon>Pseudomonadati</taxon>
        <taxon>Bacteroidota</taxon>
        <taxon>Flavobacteriia</taxon>
        <taxon>Flavobacteriales</taxon>
        <taxon>Flavobacteriaceae</taxon>
        <taxon>Flavobacterium</taxon>
    </lineage>
</organism>
<sequence>MKIKLSLYQESEWKDQFILVSKKVLKLKSQIDATDKASDKMVYELYSLSKEKTGIVEKS</sequence>
<name>A0A167XQZ1_9FLAO</name>
<dbReference type="STRING" id="249352.SAMN05444395_101266"/>
<evidence type="ECO:0000313" key="1">
    <source>
        <dbReference type="EMBL" id="OAB28609.1"/>
    </source>
</evidence>
<reference evidence="1 2" key="1">
    <citation type="submission" date="2016-03" db="EMBL/GenBank/DDBJ databases">
        <title>Draft genome sequence of Flavobacterium fryxellicola DSM 16209.</title>
        <authorList>
            <person name="Shin S.-K."/>
            <person name="Yi H."/>
        </authorList>
    </citation>
    <scope>NUCLEOTIDE SEQUENCE [LARGE SCALE GENOMIC DNA]</scope>
    <source>
        <strain evidence="1 2">DSM 16209</strain>
    </source>
</reference>
<protein>
    <submittedName>
        <fullName evidence="1">Uncharacterized protein</fullName>
    </submittedName>
</protein>
<dbReference type="Proteomes" id="UP000077164">
    <property type="component" value="Unassembled WGS sequence"/>
</dbReference>
<dbReference type="OrthoDB" id="32195at2"/>
<proteinExistence type="predicted"/>
<comment type="caution">
    <text evidence="1">The sequence shown here is derived from an EMBL/GenBank/DDBJ whole genome shotgun (WGS) entry which is preliminary data.</text>
</comment>
<dbReference type="EMBL" id="LVJE01000011">
    <property type="protein sequence ID" value="OAB28609.1"/>
    <property type="molecule type" value="Genomic_DNA"/>
</dbReference>
<dbReference type="AlphaFoldDB" id="A0A167XQZ1"/>